<comment type="caution">
    <text evidence="2">The sequence shown here is derived from an EMBL/GenBank/DDBJ whole genome shotgun (WGS) entry which is preliminary data.</text>
</comment>
<feature type="region of interest" description="Disordered" evidence="1">
    <location>
        <begin position="27"/>
        <end position="47"/>
    </location>
</feature>
<dbReference type="Proteomes" id="UP001467690">
    <property type="component" value="Unassembled WGS sequence"/>
</dbReference>
<protein>
    <submittedName>
        <fullName evidence="2">YMGG-like glycine zipper-containing protein</fullName>
    </submittedName>
</protein>
<gene>
    <name evidence="2" type="ORF">ABS311_10580</name>
</gene>
<dbReference type="EMBL" id="JBELOE010000210">
    <property type="protein sequence ID" value="MER2492323.1"/>
    <property type="molecule type" value="Genomic_DNA"/>
</dbReference>
<name>A0ABV1RH99_9ALTE</name>
<accession>A0ABV1RH99</accession>
<evidence type="ECO:0000313" key="2">
    <source>
        <dbReference type="EMBL" id="MER2492323.1"/>
    </source>
</evidence>
<dbReference type="RefSeq" id="WP_350401838.1">
    <property type="nucleotide sequence ID" value="NZ_JBELOE010000210.1"/>
</dbReference>
<evidence type="ECO:0000313" key="3">
    <source>
        <dbReference type="Proteomes" id="UP001467690"/>
    </source>
</evidence>
<organism evidence="2 3">
    <name type="scientific">Catenovulum sediminis</name>
    <dbReference type="NCBI Taxonomy" id="1740262"/>
    <lineage>
        <taxon>Bacteria</taxon>
        <taxon>Pseudomonadati</taxon>
        <taxon>Pseudomonadota</taxon>
        <taxon>Gammaproteobacteria</taxon>
        <taxon>Alteromonadales</taxon>
        <taxon>Alteromonadaceae</taxon>
        <taxon>Catenovulum</taxon>
    </lineage>
</organism>
<proteinExistence type="predicted"/>
<reference evidence="2 3" key="1">
    <citation type="submission" date="2024-06" db="EMBL/GenBank/DDBJ databases">
        <authorList>
            <person name="Chen R.Y."/>
        </authorList>
    </citation>
    <scope>NUCLEOTIDE SEQUENCE [LARGE SCALE GENOMIC DNA]</scope>
    <source>
        <strain evidence="2 3">D2</strain>
    </source>
</reference>
<keyword evidence="3" id="KW-1185">Reference proteome</keyword>
<evidence type="ECO:0000256" key="1">
    <source>
        <dbReference type="SAM" id="MobiDB-lite"/>
    </source>
</evidence>
<sequence>MGYGILSRGTQTRQQAMGLMRDNAREETQRNMQNAQLERAEKTEKVSGTTTGAMAGAYLGAQAGSIGGPAGAAIGAVAGYALTELF</sequence>